<keyword evidence="1" id="KW-1133">Transmembrane helix</keyword>
<proteinExistence type="predicted"/>
<dbReference type="EMBL" id="OB793666">
    <property type="protein sequence ID" value="CAD7428211.1"/>
    <property type="molecule type" value="Genomic_DNA"/>
</dbReference>
<evidence type="ECO:0000256" key="1">
    <source>
        <dbReference type="SAM" id="Phobius"/>
    </source>
</evidence>
<keyword evidence="1" id="KW-0472">Membrane</keyword>
<dbReference type="Pfam" id="PF07096">
    <property type="entry name" value="DUF1358"/>
    <property type="match status" value="1"/>
</dbReference>
<gene>
    <name evidence="2" type="ORF">TMSB3V08_LOCUS5023</name>
</gene>
<accession>A0A7R9E683</accession>
<reference evidence="2" key="1">
    <citation type="submission" date="2020-11" db="EMBL/GenBank/DDBJ databases">
        <authorList>
            <person name="Tran Van P."/>
        </authorList>
    </citation>
    <scope>NUCLEOTIDE SEQUENCE</scope>
</reference>
<organism evidence="2">
    <name type="scientific">Timema monikensis</name>
    <dbReference type="NCBI Taxonomy" id="170555"/>
    <lineage>
        <taxon>Eukaryota</taxon>
        <taxon>Metazoa</taxon>
        <taxon>Ecdysozoa</taxon>
        <taxon>Arthropoda</taxon>
        <taxon>Hexapoda</taxon>
        <taxon>Insecta</taxon>
        <taxon>Pterygota</taxon>
        <taxon>Neoptera</taxon>
        <taxon>Polyneoptera</taxon>
        <taxon>Phasmatodea</taxon>
        <taxon>Timematodea</taxon>
        <taxon>Timematoidea</taxon>
        <taxon>Timematidae</taxon>
        <taxon>Timema</taxon>
    </lineage>
</organism>
<name>A0A7R9E683_9NEOP</name>
<feature type="transmembrane region" description="Helical" evidence="1">
    <location>
        <begin position="80"/>
        <end position="103"/>
    </location>
</feature>
<sequence>MSIEEDSAMTCAFIAYGSKGGQRLTVLLITIPVFLKSGEEHKFTMGVSTFLLGETALSFKMSEETKLENSPTDTSFKIKAGLFLASVAGAASIIGFGSTLAAAKKQDAVSFNKETCLQKGPGQPPFVTSKIVFNEAVNFEAFSFVAKEMNPDFCGGRVENHLIKTTPSSPERDSNLDLPILGSLALYKTSVLTNYATEVLVLRKSVKERKERFSGRQVVVAITPLRVCSSKVGLMFLLTPEQGAHSAFQLLTTNSLQVQAHVLNGKGGGFPSVVRQLTC</sequence>
<protein>
    <submittedName>
        <fullName evidence="2">Uncharacterized protein</fullName>
    </submittedName>
</protein>
<dbReference type="InterPro" id="IPR009792">
    <property type="entry name" value="TMEM242"/>
</dbReference>
<dbReference type="AlphaFoldDB" id="A0A7R9E683"/>
<keyword evidence="1" id="KW-0812">Transmembrane</keyword>
<evidence type="ECO:0000313" key="2">
    <source>
        <dbReference type="EMBL" id="CAD7428211.1"/>
    </source>
</evidence>